<evidence type="ECO:0000256" key="4">
    <source>
        <dbReference type="ARBA" id="ARBA00022782"/>
    </source>
</evidence>
<evidence type="ECO:0000259" key="14">
    <source>
        <dbReference type="PROSITE" id="PS50118"/>
    </source>
</evidence>
<dbReference type="InterPro" id="IPR011598">
    <property type="entry name" value="bHLH_dom"/>
</dbReference>
<dbReference type="InterPro" id="IPR050140">
    <property type="entry name" value="SRY-related_HMG-box_TF-like"/>
</dbReference>
<evidence type="ECO:0000256" key="12">
    <source>
        <dbReference type="PROSITE-ProRule" id="PRU00267"/>
    </source>
</evidence>
<dbReference type="KEGG" id="bgt:106059203"/>
<evidence type="ECO:0000256" key="2">
    <source>
        <dbReference type="ARBA" id="ARBA00005998"/>
    </source>
</evidence>
<evidence type="ECO:0000256" key="6">
    <source>
        <dbReference type="ARBA" id="ARBA00022928"/>
    </source>
</evidence>
<feature type="DNA-binding region" description="HMG box" evidence="12">
    <location>
        <begin position="480"/>
        <end position="549"/>
    </location>
</feature>
<dbReference type="GO" id="GO:0005516">
    <property type="term" value="F:calmodulin binding"/>
    <property type="evidence" value="ECO:0007669"/>
    <property type="project" value="UniProtKB-KW"/>
</dbReference>
<evidence type="ECO:0000259" key="15">
    <source>
        <dbReference type="PROSITE" id="PS50888"/>
    </source>
</evidence>
<feature type="compositionally biased region" description="Polar residues" evidence="13">
    <location>
        <begin position="196"/>
        <end position="209"/>
    </location>
</feature>
<keyword evidence="7 12" id="KW-0238">DNA-binding</keyword>
<dbReference type="Pfam" id="PF00505">
    <property type="entry name" value="HMG_box"/>
    <property type="match status" value="1"/>
</dbReference>
<dbReference type="STRING" id="6526.A0A2C9L408"/>
<dbReference type="VEuPathDB" id="VectorBase:BGLAX_040669"/>
<accession>A0A2C9L408</accession>
<dbReference type="PANTHER" id="PTHR10270:SF161">
    <property type="entry name" value="SEX-DETERMINING REGION Y PROTEIN"/>
    <property type="match status" value="1"/>
</dbReference>
<keyword evidence="6" id="KW-0726">Sexual differentiation</keyword>
<name>A0A2C9L408_BIOGL</name>
<dbReference type="GO" id="GO:0030154">
    <property type="term" value="P:cell differentiation"/>
    <property type="evidence" value="ECO:0007669"/>
    <property type="project" value="UniProtKB-KW"/>
</dbReference>
<organism evidence="16 17">
    <name type="scientific">Biomphalaria glabrata</name>
    <name type="common">Bloodfluke planorb</name>
    <name type="synonym">Freshwater snail</name>
    <dbReference type="NCBI Taxonomy" id="6526"/>
    <lineage>
        <taxon>Eukaryota</taxon>
        <taxon>Metazoa</taxon>
        <taxon>Spiralia</taxon>
        <taxon>Lophotrochozoa</taxon>
        <taxon>Mollusca</taxon>
        <taxon>Gastropoda</taxon>
        <taxon>Heterobranchia</taxon>
        <taxon>Euthyneura</taxon>
        <taxon>Panpulmonata</taxon>
        <taxon>Hygrophila</taxon>
        <taxon>Lymnaeoidea</taxon>
        <taxon>Planorbidae</taxon>
        <taxon>Biomphalaria</taxon>
    </lineage>
</organism>
<dbReference type="InterPro" id="IPR009071">
    <property type="entry name" value="HMG_box_dom"/>
</dbReference>
<feature type="domain" description="HMG box" evidence="14">
    <location>
        <begin position="480"/>
        <end position="549"/>
    </location>
</feature>
<dbReference type="CDD" id="cd21977">
    <property type="entry name" value="HMG-box_BHMG1"/>
    <property type="match status" value="1"/>
</dbReference>
<keyword evidence="8" id="KW-0010">Activator</keyword>
<keyword evidence="4" id="KW-0221">Differentiation</keyword>
<dbReference type="PROSITE" id="PS50118">
    <property type="entry name" value="HMG_BOX_2"/>
    <property type="match status" value="1"/>
</dbReference>
<keyword evidence="12" id="KW-0539">Nucleus</keyword>
<evidence type="ECO:0000256" key="9">
    <source>
        <dbReference type="ARBA" id="ARBA00023163"/>
    </source>
</evidence>
<dbReference type="InterPro" id="IPR036638">
    <property type="entry name" value="HLH_DNA-bd_sf"/>
</dbReference>
<dbReference type="VEuPathDB" id="VectorBase:BGLB026659"/>
<evidence type="ECO:0000256" key="1">
    <source>
        <dbReference type="ARBA" id="ARBA00004324"/>
    </source>
</evidence>
<dbReference type="GO" id="GO:0001228">
    <property type="term" value="F:DNA-binding transcription activator activity, RNA polymerase II-specific"/>
    <property type="evidence" value="ECO:0007669"/>
    <property type="project" value="TreeGrafter"/>
</dbReference>
<feature type="domain" description="BHLH" evidence="15">
    <location>
        <begin position="93"/>
        <end position="145"/>
    </location>
</feature>
<dbReference type="InterPro" id="IPR036910">
    <property type="entry name" value="HMG_box_dom_sf"/>
</dbReference>
<evidence type="ECO:0000313" key="17">
    <source>
        <dbReference type="Proteomes" id="UP000076420"/>
    </source>
</evidence>
<dbReference type="Pfam" id="PF00010">
    <property type="entry name" value="HLH"/>
    <property type="match status" value="1"/>
</dbReference>
<evidence type="ECO:0000313" key="16">
    <source>
        <dbReference type="EnsemblMetazoa" id="BGLB026659-PA"/>
    </source>
</evidence>
<evidence type="ECO:0000256" key="13">
    <source>
        <dbReference type="SAM" id="MobiDB-lite"/>
    </source>
</evidence>
<dbReference type="SMART" id="SM00398">
    <property type="entry name" value="HMG"/>
    <property type="match status" value="1"/>
</dbReference>
<dbReference type="Proteomes" id="UP000076420">
    <property type="component" value="Unassembled WGS sequence"/>
</dbReference>
<comment type="subcellular location">
    <subcellularLocation>
        <location evidence="1">Nucleus speckle</location>
    </subcellularLocation>
</comment>
<dbReference type="OrthoDB" id="1919336at2759"/>
<keyword evidence="9" id="KW-0804">Transcription</keyword>
<dbReference type="Gene3D" id="4.10.280.10">
    <property type="entry name" value="Helix-loop-helix DNA-binding domain"/>
    <property type="match status" value="1"/>
</dbReference>
<evidence type="ECO:0000256" key="7">
    <source>
        <dbReference type="ARBA" id="ARBA00023125"/>
    </source>
</evidence>
<dbReference type="AlphaFoldDB" id="A0A2C9L408"/>
<evidence type="ECO:0000256" key="5">
    <source>
        <dbReference type="ARBA" id="ARBA00022860"/>
    </source>
</evidence>
<evidence type="ECO:0000256" key="3">
    <source>
        <dbReference type="ARBA" id="ARBA00019052"/>
    </source>
</evidence>
<evidence type="ECO:0000256" key="8">
    <source>
        <dbReference type="ARBA" id="ARBA00023159"/>
    </source>
</evidence>
<dbReference type="PROSITE" id="PS50888">
    <property type="entry name" value="BHLH"/>
    <property type="match status" value="1"/>
</dbReference>
<dbReference type="Gene3D" id="1.10.30.10">
    <property type="entry name" value="High mobility group box domain"/>
    <property type="match status" value="1"/>
</dbReference>
<dbReference type="EnsemblMetazoa" id="BGLB026659-RA">
    <property type="protein sequence ID" value="BGLB026659-PA"/>
    <property type="gene ID" value="BGLB026659"/>
</dbReference>
<evidence type="ECO:0000256" key="10">
    <source>
        <dbReference type="ARBA" id="ARBA00032498"/>
    </source>
</evidence>
<protein>
    <recommendedName>
        <fullName evidence="3">Sex-determining region Y protein</fullName>
    </recommendedName>
    <alternativeName>
        <fullName evidence="10">Testis-determining factor</fullName>
    </alternativeName>
</protein>
<keyword evidence="5" id="KW-0112">Calmodulin-binding</keyword>
<evidence type="ECO:0000256" key="11">
    <source>
        <dbReference type="ARBA" id="ARBA00045821"/>
    </source>
</evidence>
<dbReference type="RefSeq" id="XP_013072221.2">
    <property type="nucleotide sequence ID" value="XM_013216767.2"/>
</dbReference>
<comment type="function">
    <text evidence="11">Transcriptional regulator that controls a genetic switch in male development. It is necessary and sufficient for initiating male sex determination by directing the development of supporting cell precursors (pre-Sertoli cells) as Sertoli rather than granulosa cells. Involved in different aspects of gene regulation including promoter activation or repression. Binds to the DNA consensus sequence 5'-[AT]AACAA[AT]-3'. SRY HMG box recognizes DNA by partial intercalation in the minor groove and promotes DNA bending. Also involved in pre-mRNA splicing. In male adult brain involved in the maintenance of motor functions of dopaminergic neurons.</text>
</comment>
<gene>
    <name evidence="16" type="primary">106059203</name>
</gene>
<dbReference type="GO" id="GO:0007548">
    <property type="term" value="P:sex differentiation"/>
    <property type="evidence" value="ECO:0007669"/>
    <property type="project" value="UniProtKB-KW"/>
</dbReference>
<proteinExistence type="inferred from homology"/>
<dbReference type="SUPFAM" id="SSF47095">
    <property type="entry name" value="HMG-box"/>
    <property type="match status" value="1"/>
</dbReference>
<feature type="region of interest" description="Disordered" evidence="13">
    <location>
        <begin position="216"/>
        <end position="235"/>
    </location>
</feature>
<comment type="similarity">
    <text evidence="2">Belongs to the SRY family.</text>
</comment>
<dbReference type="SUPFAM" id="SSF47459">
    <property type="entry name" value="HLH, helix-loop-helix DNA-binding domain"/>
    <property type="match status" value="1"/>
</dbReference>
<feature type="region of interest" description="Disordered" evidence="13">
    <location>
        <begin position="189"/>
        <end position="209"/>
    </location>
</feature>
<sequence length="550" mass="62418">MATNFKKVLLKVKISQGQKSEVSTLPMFDDKEDVYTQTDSISLSRSRRGSAQEFNDSVMRSVMYCKTDFVNPVQYQRRANYFNKNRTLTTMKLLREKHRENERLRHHSLNQHLRLICKKVPGSAKDGKETKVVMMQRIISYIAYLENTIKSLSSQLNIPSDPSWSLLTSSVKEIEKSGLWEFSIMSSDDSEDSDRFSIQPSHGLNLSSSTMNSTAVSTYCQSTPDSRNSAEDNSQDSIVPTASFITDIEGDSTSGFYEDWVVPGNDHKPENLSQSDSDQVILEFPIHCIERTLMDTPEKVEWLGSPDRSSVSNQGMSENHFGIRCDLAGLDDQPYDLSHSIIVSPNQVLPQITVKKPLVLGDNKSSTLERTPRSEGDTMTLCRNSKRKQLSPKRAPLYNIGNWLELPSDCQSHLDELGISLGNSLSMVEEKTSKVGDVIKKVIEEKDNSEVPEIELATESAKVVRDANVELFSTKLDLRKSSWMNGFMMYSRINRKRFIKDNPGLQAASISKLMGQRWRAMTAEQQKPYREQARICSQELQRMLDESYHC</sequence>
<dbReference type="GO" id="GO:0000978">
    <property type="term" value="F:RNA polymerase II cis-regulatory region sequence-specific DNA binding"/>
    <property type="evidence" value="ECO:0007669"/>
    <property type="project" value="TreeGrafter"/>
</dbReference>
<reference evidence="16" key="1">
    <citation type="submission" date="2020-05" db="UniProtKB">
        <authorList>
            <consortium name="EnsemblMetazoa"/>
        </authorList>
    </citation>
    <scope>IDENTIFICATION</scope>
    <source>
        <strain evidence="16">BB02</strain>
    </source>
</reference>
<dbReference type="GO" id="GO:0016607">
    <property type="term" value="C:nuclear speck"/>
    <property type="evidence" value="ECO:0007669"/>
    <property type="project" value="UniProtKB-SubCell"/>
</dbReference>
<dbReference type="PANTHER" id="PTHR10270">
    <property type="entry name" value="SOX TRANSCRIPTION FACTOR"/>
    <property type="match status" value="1"/>
</dbReference>
<dbReference type="GO" id="GO:0046983">
    <property type="term" value="F:protein dimerization activity"/>
    <property type="evidence" value="ECO:0007669"/>
    <property type="project" value="InterPro"/>
</dbReference>